<dbReference type="InterPro" id="IPR016160">
    <property type="entry name" value="Ald_DH_CS_CYS"/>
</dbReference>
<dbReference type="CDD" id="cd07124">
    <property type="entry name" value="ALDH_PutA-P5CDH-RocA"/>
    <property type="match status" value="1"/>
</dbReference>
<dbReference type="InterPro" id="IPR016163">
    <property type="entry name" value="Ald_DH_C"/>
</dbReference>
<dbReference type="InterPro" id="IPR016162">
    <property type="entry name" value="Ald_DH_N"/>
</dbReference>
<dbReference type="EC" id="1.2.1.88" evidence="2"/>
<dbReference type="Pfam" id="PF00171">
    <property type="entry name" value="Aldedh"/>
    <property type="match status" value="1"/>
</dbReference>
<keyword evidence="4" id="KW-0520">NAD</keyword>
<dbReference type="FunFam" id="3.40.605.10:FF:000045">
    <property type="entry name" value="1-pyrroline-5-carboxylate dehydrogenase 1"/>
    <property type="match status" value="1"/>
</dbReference>
<keyword evidence="10" id="KW-1185">Reference proteome</keyword>
<dbReference type="GO" id="GO:0009898">
    <property type="term" value="C:cytoplasmic side of plasma membrane"/>
    <property type="evidence" value="ECO:0007669"/>
    <property type="project" value="TreeGrafter"/>
</dbReference>
<evidence type="ECO:0000256" key="1">
    <source>
        <dbReference type="ARBA" id="ARBA00004786"/>
    </source>
</evidence>
<dbReference type="RefSeq" id="WP_125486550.1">
    <property type="nucleotide sequence ID" value="NZ_RSDW01000001.1"/>
</dbReference>
<evidence type="ECO:0000256" key="2">
    <source>
        <dbReference type="ARBA" id="ARBA00012884"/>
    </source>
</evidence>
<keyword evidence="3" id="KW-0560">Oxidoreductase</keyword>
<comment type="pathway">
    <text evidence="1">Amino-acid degradation; L-proline degradation into L-glutamate; L-glutamate from L-proline: step 2/2.</text>
</comment>
<dbReference type="PANTHER" id="PTHR42862">
    <property type="entry name" value="DELTA-1-PYRROLINE-5-CARBOXYLATE DEHYDROGENASE 1, ISOFORM A-RELATED"/>
    <property type="match status" value="1"/>
</dbReference>
<dbReference type="Gene3D" id="3.40.309.10">
    <property type="entry name" value="Aldehyde Dehydrogenase, Chain A, domain 2"/>
    <property type="match status" value="1"/>
</dbReference>
<comment type="similarity">
    <text evidence="7">Belongs to the aldehyde dehydrogenase family. RocA subfamily.</text>
</comment>
<name>A0A428MMN9_9BACT</name>
<evidence type="ECO:0000256" key="6">
    <source>
        <dbReference type="ARBA" id="ARBA00048142"/>
    </source>
</evidence>
<dbReference type="SUPFAM" id="SSF53720">
    <property type="entry name" value="ALDH-like"/>
    <property type="match status" value="1"/>
</dbReference>
<gene>
    <name evidence="9" type="ORF">EDE15_3710</name>
</gene>
<evidence type="ECO:0000259" key="8">
    <source>
        <dbReference type="Pfam" id="PF00171"/>
    </source>
</evidence>
<dbReference type="PANTHER" id="PTHR42862:SF1">
    <property type="entry name" value="DELTA-1-PYRROLINE-5-CARBOXYLATE DEHYDROGENASE 2, ISOFORM A-RELATED"/>
    <property type="match status" value="1"/>
</dbReference>
<dbReference type="InterPro" id="IPR016161">
    <property type="entry name" value="Ald_DH/histidinol_DH"/>
</dbReference>
<dbReference type="OrthoDB" id="9762913at2"/>
<sequence>MATLELTPSIPVRTAQTPFTNEPFIDFADPENKRAMQAALLDVESHLNHEYDLIIGGRRLKTKEKIVSTNPARPSQVIGIHQRAEAEHAEEAIQAAQAAFATWSRTPLAERAALLFRAADLIRERKFEFCAWLTLEVGKNWAEADADVGETIDFLEFYGREALRLDQATTPIQFPGERNQLRYIPLGIGAVIPPWNFPFAIMAGMTAASIVCGNTVILKPSVDAPTIAARFMSLLEEVGLPDGVVNLCVGEGPGFGSEVVAHPQTRFIAFTGSKAVGLEIHERAAKTQPGQVFIKRTILEMGGKDSIIVDGDCDVDAAIEGVVASAFGFNGQKCSACSRAIVDAAIYDIFCDRLQARVATIKTGDPAENVYTGPVISERSYKKVLGYIEIGKSEGRLLNGGHAIETPDGGYYIAPTVIADVAPTARIAQEEIFGPVLAVIKSTSFDEALAIANNTEYGLTGAIYSSSREKLDRAREEFHVGNLYLNRKCTGAMVGAHPFGGFNMSGTDSKAGGPDYLLLFTQAKSIAEKVGMASPAQEKQSDLMGM</sequence>
<protein>
    <recommendedName>
        <fullName evidence="5">L-glutamate gamma-semialdehyde dehydrogenase</fullName>
        <ecNumber evidence="2">1.2.1.88</ecNumber>
    </recommendedName>
    <alternativeName>
        <fullName evidence="5">L-glutamate gamma-semialdehyde dehydrogenase</fullName>
    </alternativeName>
</protein>
<dbReference type="PROSITE" id="PS00070">
    <property type="entry name" value="ALDEHYDE_DEHYDR_CYS"/>
    <property type="match status" value="1"/>
</dbReference>
<dbReference type="InterPro" id="IPR005932">
    <property type="entry name" value="RocA"/>
</dbReference>
<evidence type="ECO:0000256" key="3">
    <source>
        <dbReference type="ARBA" id="ARBA00023002"/>
    </source>
</evidence>
<evidence type="ECO:0000313" key="10">
    <source>
        <dbReference type="Proteomes" id="UP000269669"/>
    </source>
</evidence>
<dbReference type="AlphaFoldDB" id="A0A428MMN9"/>
<organism evidence="9 10">
    <name type="scientific">Edaphobacter aggregans</name>
    <dbReference type="NCBI Taxonomy" id="570835"/>
    <lineage>
        <taxon>Bacteria</taxon>
        <taxon>Pseudomonadati</taxon>
        <taxon>Acidobacteriota</taxon>
        <taxon>Terriglobia</taxon>
        <taxon>Terriglobales</taxon>
        <taxon>Acidobacteriaceae</taxon>
        <taxon>Edaphobacter</taxon>
    </lineage>
</organism>
<dbReference type="GO" id="GO:0003842">
    <property type="term" value="F:L-glutamate gamma-semialdehyde dehydrogenase activity"/>
    <property type="evidence" value="ECO:0007669"/>
    <property type="project" value="UniProtKB-EC"/>
</dbReference>
<comment type="catalytic activity">
    <reaction evidence="6">
        <text>L-glutamate 5-semialdehyde + NAD(+) + H2O = L-glutamate + NADH + 2 H(+)</text>
        <dbReference type="Rhea" id="RHEA:30235"/>
        <dbReference type="ChEBI" id="CHEBI:15377"/>
        <dbReference type="ChEBI" id="CHEBI:15378"/>
        <dbReference type="ChEBI" id="CHEBI:29985"/>
        <dbReference type="ChEBI" id="CHEBI:57540"/>
        <dbReference type="ChEBI" id="CHEBI:57945"/>
        <dbReference type="ChEBI" id="CHEBI:58066"/>
        <dbReference type="EC" id="1.2.1.88"/>
    </reaction>
</comment>
<evidence type="ECO:0000313" key="9">
    <source>
        <dbReference type="EMBL" id="RSL18154.1"/>
    </source>
</evidence>
<dbReference type="InterPro" id="IPR050485">
    <property type="entry name" value="Proline_metab_enzyme"/>
</dbReference>
<dbReference type="Gene3D" id="3.40.605.10">
    <property type="entry name" value="Aldehyde Dehydrogenase, Chain A, domain 1"/>
    <property type="match status" value="1"/>
</dbReference>
<comment type="caution">
    <text evidence="9">The sequence shown here is derived from an EMBL/GenBank/DDBJ whole genome shotgun (WGS) entry which is preliminary data.</text>
</comment>
<evidence type="ECO:0000256" key="4">
    <source>
        <dbReference type="ARBA" id="ARBA00023027"/>
    </source>
</evidence>
<dbReference type="GO" id="GO:0010133">
    <property type="term" value="P:L-proline catabolic process to L-glutamate"/>
    <property type="evidence" value="ECO:0007669"/>
    <property type="project" value="TreeGrafter"/>
</dbReference>
<dbReference type="NCBIfam" id="NF002852">
    <property type="entry name" value="PRK03137.1"/>
    <property type="match status" value="1"/>
</dbReference>
<accession>A0A428MMN9</accession>
<evidence type="ECO:0000256" key="5">
    <source>
        <dbReference type="ARBA" id="ARBA00032259"/>
    </source>
</evidence>
<feature type="domain" description="Aldehyde dehydrogenase" evidence="8">
    <location>
        <begin position="63"/>
        <end position="526"/>
    </location>
</feature>
<dbReference type="GO" id="GO:0004657">
    <property type="term" value="F:proline dehydrogenase activity"/>
    <property type="evidence" value="ECO:0007669"/>
    <property type="project" value="UniProtKB-ARBA"/>
</dbReference>
<evidence type="ECO:0000256" key="7">
    <source>
        <dbReference type="ARBA" id="ARBA00061617"/>
    </source>
</evidence>
<dbReference type="FunFam" id="3.40.309.10:FF:000005">
    <property type="entry name" value="1-pyrroline-5-carboxylate dehydrogenase 1"/>
    <property type="match status" value="1"/>
</dbReference>
<dbReference type="Proteomes" id="UP000269669">
    <property type="component" value="Unassembled WGS sequence"/>
</dbReference>
<dbReference type="EMBL" id="RSDW01000001">
    <property type="protein sequence ID" value="RSL18154.1"/>
    <property type="molecule type" value="Genomic_DNA"/>
</dbReference>
<dbReference type="InterPro" id="IPR015590">
    <property type="entry name" value="Aldehyde_DH_dom"/>
</dbReference>
<reference evidence="9 10" key="1">
    <citation type="submission" date="2018-12" db="EMBL/GenBank/DDBJ databases">
        <title>Sequencing of bacterial isolates from soil warming experiment in Harvard Forest, Massachusetts, USA.</title>
        <authorList>
            <person name="Deangelis K."/>
        </authorList>
    </citation>
    <scope>NUCLEOTIDE SEQUENCE [LARGE SCALE GENOMIC DNA]</scope>
    <source>
        <strain evidence="9 10">EB153</strain>
    </source>
</reference>
<dbReference type="NCBIfam" id="TIGR01237">
    <property type="entry name" value="D1pyr5carbox2"/>
    <property type="match status" value="1"/>
</dbReference>
<proteinExistence type="inferred from homology"/>